<dbReference type="PANTHER" id="PTHR37984:SF5">
    <property type="entry name" value="PROTEIN NYNRIN-LIKE"/>
    <property type="match status" value="1"/>
</dbReference>
<dbReference type="OrthoDB" id="2499658at2759"/>
<dbReference type="InterPro" id="IPR001584">
    <property type="entry name" value="Integrase_cat-core"/>
</dbReference>
<dbReference type="InterPro" id="IPR036397">
    <property type="entry name" value="RNaseH_sf"/>
</dbReference>
<gene>
    <name evidence="2" type="ORF">g.5839</name>
</gene>
<feature type="non-terminal residue" evidence="2">
    <location>
        <position position="473"/>
    </location>
</feature>
<proteinExistence type="predicted"/>
<evidence type="ECO:0000259" key="1">
    <source>
        <dbReference type="PROSITE" id="PS50994"/>
    </source>
</evidence>
<sequence length="473" mass="54470">MIDRCNICERHCKSKVSNQNKTTMAARSASVQKTKNENDIPSDKLNILQEVDDFRDIYYAKLNKFYDAQIGSLKKPWTRHKVLKVIHHLKHGKSAMEAGLRRSSAEYYWGSKYEVFNNSGEDYLILKKDNPDSPTVIVIPMEEYYDLLLNIHKECDHGGRDKVKKKLKNRFVVARKAIDLFVSLCPTCEYKHNTSKKGIVTDVLMPNTFNERGHVDFIDLQSMPDGQFKWILKYQDHATEFIHLRPLRSKQANEIASEMVRIFLQFGAPYILHSDSGRELTAIIEEIVKLWPECKIKHGTSHHPQIQASIESNTQDVENMLHAWIRENNSTNWATGCFFVQYKKNTSFQKVLRRSPFRALFGSEPKYGLRGAKVSVGKQEQLQSTTSCNVKEDIEIEEHDPLDNITQDASSKILLNSSLDNDINISDNFTSTTSTKCKPVKLENMKNMNFETNPFDDNCSQEPMDMINEDTKS</sequence>
<dbReference type="GO" id="GO:0015074">
    <property type="term" value="P:DNA integration"/>
    <property type="evidence" value="ECO:0007669"/>
    <property type="project" value="InterPro"/>
</dbReference>
<name>A0A1E1WHM9_PECGO</name>
<reference evidence="2" key="1">
    <citation type="submission" date="2015-09" db="EMBL/GenBank/DDBJ databases">
        <title>De novo assembly of Pectinophora gossypiella (Pink Bollworm) gut transcriptome.</title>
        <authorList>
            <person name="Tassone E.E."/>
        </authorList>
    </citation>
    <scope>NUCLEOTIDE SEQUENCE</scope>
</reference>
<dbReference type="SUPFAM" id="SSF53098">
    <property type="entry name" value="Ribonuclease H-like"/>
    <property type="match status" value="1"/>
</dbReference>
<organism evidence="2">
    <name type="scientific">Pectinophora gossypiella</name>
    <name type="common">Cotton pink bollworm</name>
    <name type="synonym">Depressaria gossypiella</name>
    <dbReference type="NCBI Taxonomy" id="13191"/>
    <lineage>
        <taxon>Eukaryota</taxon>
        <taxon>Metazoa</taxon>
        <taxon>Ecdysozoa</taxon>
        <taxon>Arthropoda</taxon>
        <taxon>Hexapoda</taxon>
        <taxon>Insecta</taxon>
        <taxon>Pterygota</taxon>
        <taxon>Neoptera</taxon>
        <taxon>Endopterygota</taxon>
        <taxon>Lepidoptera</taxon>
        <taxon>Glossata</taxon>
        <taxon>Ditrysia</taxon>
        <taxon>Gelechioidea</taxon>
        <taxon>Gelechiidae</taxon>
        <taxon>Apatetrinae</taxon>
        <taxon>Pectinophora</taxon>
    </lineage>
</organism>
<dbReference type="AlphaFoldDB" id="A0A1E1WHM9"/>
<evidence type="ECO:0000313" key="2">
    <source>
        <dbReference type="EMBL" id="JAT86417.1"/>
    </source>
</evidence>
<dbReference type="PANTHER" id="PTHR37984">
    <property type="entry name" value="PROTEIN CBG26694"/>
    <property type="match status" value="1"/>
</dbReference>
<accession>A0A1E1WHM9</accession>
<dbReference type="InterPro" id="IPR012337">
    <property type="entry name" value="RNaseH-like_sf"/>
</dbReference>
<dbReference type="InterPro" id="IPR050951">
    <property type="entry name" value="Retrovirus_Pol_polyprotein"/>
</dbReference>
<protein>
    <recommendedName>
        <fullName evidence="1">Integrase catalytic domain-containing protein</fullName>
    </recommendedName>
</protein>
<feature type="domain" description="Integrase catalytic" evidence="1">
    <location>
        <begin position="202"/>
        <end position="364"/>
    </location>
</feature>
<dbReference type="EMBL" id="GDQN01004637">
    <property type="protein sequence ID" value="JAT86417.1"/>
    <property type="molecule type" value="Transcribed_RNA"/>
</dbReference>
<dbReference type="Gene3D" id="3.30.420.10">
    <property type="entry name" value="Ribonuclease H-like superfamily/Ribonuclease H"/>
    <property type="match status" value="1"/>
</dbReference>
<dbReference type="PROSITE" id="PS50994">
    <property type="entry name" value="INTEGRASE"/>
    <property type="match status" value="1"/>
</dbReference>
<dbReference type="GO" id="GO:0003676">
    <property type="term" value="F:nucleic acid binding"/>
    <property type="evidence" value="ECO:0007669"/>
    <property type="project" value="InterPro"/>
</dbReference>